<dbReference type="AlphaFoldDB" id="A0A1I7T6G8"/>
<proteinExistence type="predicted"/>
<dbReference type="WBParaSite" id="Csp11.Scaffold522.g2872.t2">
    <property type="protein sequence ID" value="Csp11.Scaffold522.g2872.t2"/>
    <property type="gene ID" value="Csp11.Scaffold522.g2872"/>
</dbReference>
<sequence length="222" mass="25572">MIIDINDFDDVILFADLQDQRITVDKKMEHFIEGGVVEFESGSSAIIRKDKWMMAVTTSSENRLLNIGVWTDIENKSFLNVNENASDYDSESVKPNGFLNDFRFVGSKHRHEPVENENEKQSDHDDLETHDDHEMVESEYGCESDVAENEGFEKLFTVLCVLHDVTCTPLTVELSYIFCNKRNVELLKNKMKSLYNRIFNRRTNQVDPQQNNVPSIIVSTIA</sequence>
<keyword evidence="1" id="KW-1185">Reference proteome</keyword>
<accession>A0A1I7T6G8</accession>
<protein>
    <submittedName>
        <fullName evidence="2">Phage protein</fullName>
    </submittedName>
</protein>
<reference evidence="2" key="1">
    <citation type="submission" date="2016-11" db="UniProtKB">
        <authorList>
            <consortium name="WormBaseParasite"/>
        </authorList>
    </citation>
    <scope>IDENTIFICATION</scope>
</reference>
<evidence type="ECO:0000313" key="2">
    <source>
        <dbReference type="WBParaSite" id="Csp11.Scaffold522.g2872.t2"/>
    </source>
</evidence>
<organism evidence="1 2">
    <name type="scientific">Caenorhabditis tropicalis</name>
    <dbReference type="NCBI Taxonomy" id="1561998"/>
    <lineage>
        <taxon>Eukaryota</taxon>
        <taxon>Metazoa</taxon>
        <taxon>Ecdysozoa</taxon>
        <taxon>Nematoda</taxon>
        <taxon>Chromadorea</taxon>
        <taxon>Rhabditida</taxon>
        <taxon>Rhabditina</taxon>
        <taxon>Rhabditomorpha</taxon>
        <taxon>Rhabditoidea</taxon>
        <taxon>Rhabditidae</taxon>
        <taxon>Peloderinae</taxon>
        <taxon>Caenorhabditis</taxon>
    </lineage>
</organism>
<evidence type="ECO:0000313" key="1">
    <source>
        <dbReference type="Proteomes" id="UP000095282"/>
    </source>
</evidence>
<dbReference type="Proteomes" id="UP000095282">
    <property type="component" value="Unplaced"/>
</dbReference>
<name>A0A1I7T6G8_9PELO</name>